<keyword evidence="2" id="KW-1185">Reference proteome</keyword>
<reference evidence="1 2" key="1">
    <citation type="submission" date="2009-11" db="EMBL/GenBank/DDBJ databases">
        <title>Annotation of Allomyces macrogynus ATCC 38327.</title>
        <authorList>
            <consortium name="The Broad Institute Genome Sequencing Platform"/>
            <person name="Russ C."/>
            <person name="Cuomo C."/>
            <person name="Burger G."/>
            <person name="Gray M.W."/>
            <person name="Holland P.W.H."/>
            <person name="King N."/>
            <person name="Lang F.B.F."/>
            <person name="Roger A.J."/>
            <person name="Ruiz-Trillo I."/>
            <person name="Young S.K."/>
            <person name="Zeng Q."/>
            <person name="Gargeya S."/>
            <person name="Fitzgerald M."/>
            <person name="Haas B."/>
            <person name="Abouelleil A."/>
            <person name="Alvarado L."/>
            <person name="Arachchi H.M."/>
            <person name="Berlin A."/>
            <person name="Chapman S.B."/>
            <person name="Gearin G."/>
            <person name="Goldberg J."/>
            <person name="Griggs A."/>
            <person name="Gujja S."/>
            <person name="Hansen M."/>
            <person name="Heiman D."/>
            <person name="Howarth C."/>
            <person name="Larimer J."/>
            <person name="Lui A."/>
            <person name="MacDonald P.J.P."/>
            <person name="McCowen C."/>
            <person name="Montmayeur A."/>
            <person name="Murphy C."/>
            <person name="Neiman D."/>
            <person name="Pearson M."/>
            <person name="Priest M."/>
            <person name="Roberts A."/>
            <person name="Saif S."/>
            <person name="Shea T."/>
            <person name="Sisk P."/>
            <person name="Stolte C."/>
            <person name="Sykes S."/>
            <person name="Wortman J."/>
            <person name="Nusbaum C."/>
            <person name="Birren B."/>
        </authorList>
    </citation>
    <scope>NUCLEOTIDE SEQUENCE [LARGE SCALE GENOMIC DNA]</scope>
    <source>
        <strain evidence="1 2">ATCC 38327</strain>
    </source>
</reference>
<dbReference type="EMBL" id="GG745340">
    <property type="protein sequence ID" value="KNE62390.1"/>
    <property type="molecule type" value="Genomic_DNA"/>
</dbReference>
<sequence length="285" mass="32026">MSLARAQQRTVLVPPLNLVVVDSVFQNVEPLTYLLHSEIWQSQDLVEHLKDTLPELIARLAQKFAQDWHWAVSHALNSNNFDLLDYILAHHDPPFTHPLAAQSSLATCLPLDRIEHPAAMQWFLDHTPQFGSWAHDGGKSILKFLLHRMTDLVPSDGDVARFVLPLLDLVRDGAAMSPGHDQITRDVFVYLPSTRLLKHMCRTHAMSPLVEVLLHDERIAAADNPISARLGVVPRTGFRAIDQFDAQYNTLSRVVRLKAARLARPKNDGLFSSWVSAVAAPWPQC</sequence>
<proteinExistence type="predicted"/>
<dbReference type="Proteomes" id="UP000054350">
    <property type="component" value="Unassembled WGS sequence"/>
</dbReference>
<dbReference type="OrthoDB" id="10591250at2759"/>
<organism evidence="1 2">
    <name type="scientific">Allomyces macrogynus (strain ATCC 38327)</name>
    <name type="common">Allomyces javanicus var. macrogynus</name>
    <dbReference type="NCBI Taxonomy" id="578462"/>
    <lineage>
        <taxon>Eukaryota</taxon>
        <taxon>Fungi</taxon>
        <taxon>Fungi incertae sedis</taxon>
        <taxon>Blastocladiomycota</taxon>
        <taxon>Blastocladiomycetes</taxon>
        <taxon>Blastocladiales</taxon>
        <taxon>Blastocladiaceae</taxon>
        <taxon>Allomyces</taxon>
    </lineage>
</organism>
<accession>A0A0L0SJ31</accession>
<protein>
    <submittedName>
        <fullName evidence="1">Uncharacterized protein</fullName>
    </submittedName>
</protein>
<gene>
    <name evidence="1" type="ORF">AMAG_07612</name>
</gene>
<evidence type="ECO:0000313" key="1">
    <source>
        <dbReference type="EMBL" id="KNE62390.1"/>
    </source>
</evidence>
<reference evidence="2" key="2">
    <citation type="submission" date="2009-11" db="EMBL/GenBank/DDBJ databases">
        <title>The Genome Sequence of Allomyces macrogynus strain ATCC 38327.</title>
        <authorList>
            <consortium name="The Broad Institute Genome Sequencing Platform"/>
            <person name="Russ C."/>
            <person name="Cuomo C."/>
            <person name="Shea T."/>
            <person name="Young S.K."/>
            <person name="Zeng Q."/>
            <person name="Koehrsen M."/>
            <person name="Haas B."/>
            <person name="Borodovsky M."/>
            <person name="Guigo R."/>
            <person name="Alvarado L."/>
            <person name="Berlin A."/>
            <person name="Borenstein D."/>
            <person name="Chen Z."/>
            <person name="Engels R."/>
            <person name="Freedman E."/>
            <person name="Gellesch M."/>
            <person name="Goldberg J."/>
            <person name="Griggs A."/>
            <person name="Gujja S."/>
            <person name="Heiman D."/>
            <person name="Hepburn T."/>
            <person name="Howarth C."/>
            <person name="Jen D."/>
            <person name="Larson L."/>
            <person name="Lewis B."/>
            <person name="Mehta T."/>
            <person name="Park D."/>
            <person name="Pearson M."/>
            <person name="Roberts A."/>
            <person name="Saif S."/>
            <person name="Shenoy N."/>
            <person name="Sisk P."/>
            <person name="Stolte C."/>
            <person name="Sykes S."/>
            <person name="Walk T."/>
            <person name="White J."/>
            <person name="Yandava C."/>
            <person name="Burger G."/>
            <person name="Gray M.W."/>
            <person name="Holland P.W.H."/>
            <person name="King N."/>
            <person name="Lang F.B.F."/>
            <person name="Roger A.J."/>
            <person name="Ruiz-Trillo I."/>
            <person name="Lander E."/>
            <person name="Nusbaum C."/>
        </authorList>
    </citation>
    <scope>NUCLEOTIDE SEQUENCE [LARGE SCALE GENOMIC DNA]</scope>
    <source>
        <strain evidence="2">ATCC 38327</strain>
    </source>
</reference>
<name>A0A0L0SJ31_ALLM3</name>
<dbReference type="AlphaFoldDB" id="A0A0L0SJ31"/>
<dbReference type="VEuPathDB" id="FungiDB:AMAG_07612"/>
<evidence type="ECO:0000313" key="2">
    <source>
        <dbReference type="Proteomes" id="UP000054350"/>
    </source>
</evidence>